<feature type="domain" description="HTH gntR-type" evidence="4">
    <location>
        <begin position="7"/>
        <end position="75"/>
    </location>
</feature>
<dbReference type="RefSeq" id="WP_124842398.1">
    <property type="nucleotide sequence ID" value="NZ_JAUNKP010000001.1"/>
</dbReference>
<keyword evidence="3" id="KW-0804">Transcription</keyword>
<evidence type="ECO:0000256" key="3">
    <source>
        <dbReference type="ARBA" id="ARBA00023163"/>
    </source>
</evidence>
<dbReference type="PANTHER" id="PTHR38445:SF6">
    <property type="entry name" value="GNTR-FAMILY TRANSCRIPTIONAL REGULATOR"/>
    <property type="match status" value="1"/>
</dbReference>
<evidence type="ECO:0000313" key="6">
    <source>
        <dbReference type="Proteomes" id="UP000280819"/>
    </source>
</evidence>
<protein>
    <submittedName>
        <fullName evidence="5">GntR family transcriptional regulator</fullName>
    </submittedName>
</protein>
<keyword evidence="2" id="KW-0238">DNA-binding</keyword>
<evidence type="ECO:0000313" key="5">
    <source>
        <dbReference type="EMBL" id="RRD07308.1"/>
    </source>
</evidence>
<reference evidence="5 6" key="1">
    <citation type="submission" date="2018-11" db="EMBL/GenBank/DDBJ databases">
        <title>Genomes From Bacteria Associated with the Canine Oral Cavity: a Test Case for Automated Genome-Based Taxonomic Assignment.</title>
        <authorList>
            <person name="Coil D.A."/>
            <person name="Jospin G."/>
            <person name="Darling A.E."/>
            <person name="Wallis C."/>
            <person name="Davis I.J."/>
            <person name="Harris S."/>
            <person name="Eisen J.A."/>
            <person name="Holcombe L.J."/>
            <person name="O'Flynn C."/>
        </authorList>
    </citation>
    <scope>NUCLEOTIDE SEQUENCE [LARGE SCALE GENOMIC DNA]</scope>
    <source>
        <strain evidence="5 6">OH887_COT-365</strain>
    </source>
</reference>
<proteinExistence type="predicted"/>
<dbReference type="GO" id="GO:0003677">
    <property type="term" value="F:DNA binding"/>
    <property type="evidence" value="ECO:0007669"/>
    <property type="project" value="UniProtKB-KW"/>
</dbReference>
<accession>A0A3P1TDC9</accession>
<dbReference type="GO" id="GO:0003700">
    <property type="term" value="F:DNA-binding transcription factor activity"/>
    <property type="evidence" value="ECO:0007669"/>
    <property type="project" value="InterPro"/>
</dbReference>
<evidence type="ECO:0000256" key="2">
    <source>
        <dbReference type="ARBA" id="ARBA00023125"/>
    </source>
</evidence>
<evidence type="ECO:0000256" key="1">
    <source>
        <dbReference type="ARBA" id="ARBA00023015"/>
    </source>
</evidence>
<gene>
    <name evidence="5" type="ORF">EII34_02150</name>
</gene>
<dbReference type="CDD" id="cd07377">
    <property type="entry name" value="WHTH_GntR"/>
    <property type="match status" value="1"/>
</dbReference>
<dbReference type="PROSITE" id="PS50949">
    <property type="entry name" value="HTH_GNTR"/>
    <property type="match status" value="1"/>
</dbReference>
<dbReference type="InterPro" id="IPR036388">
    <property type="entry name" value="WH-like_DNA-bd_sf"/>
</dbReference>
<dbReference type="AlphaFoldDB" id="A0A3P1TDC9"/>
<comment type="caution">
    <text evidence="5">The sequence shown here is derived from an EMBL/GenBank/DDBJ whole genome shotgun (WGS) entry which is preliminary data.</text>
</comment>
<name>A0A3P1TDC9_9ACTN</name>
<dbReference type="SUPFAM" id="SSF46785">
    <property type="entry name" value="Winged helix' DNA-binding domain"/>
    <property type="match status" value="1"/>
</dbReference>
<dbReference type="OrthoDB" id="4307011at2"/>
<dbReference type="Proteomes" id="UP000280819">
    <property type="component" value="Unassembled WGS sequence"/>
</dbReference>
<dbReference type="InterPro" id="IPR000524">
    <property type="entry name" value="Tscrpt_reg_HTH_GntR"/>
</dbReference>
<sequence length="119" mass="13303">MEFDPSRPIWLQLKQEFTRRIAVGAWPPGRQIPGVRELAADLGVNPNTVQRTLAELEREGLCRSERAVGRFITDDQTRIAALRRDLAASAADEYVVRCQGVGLTSSDAVQLVTERWSQP</sequence>
<evidence type="ECO:0000259" key="4">
    <source>
        <dbReference type="PROSITE" id="PS50949"/>
    </source>
</evidence>
<dbReference type="SMART" id="SM00345">
    <property type="entry name" value="HTH_GNTR"/>
    <property type="match status" value="1"/>
</dbReference>
<organism evidence="5 6">
    <name type="scientific">Arachnia propionica</name>
    <dbReference type="NCBI Taxonomy" id="1750"/>
    <lineage>
        <taxon>Bacteria</taxon>
        <taxon>Bacillati</taxon>
        <taxon>Actinomycetota</taxon>
        <taxon>Actinomycetes</taxon>
        <taxon>Propionibacteriales</taxon>
        <taxon>Propionibacteriaceae</taxon>
        <taxon>Arachnia</taxon>
    </lineage>
</organism>
<dbReference type="Gene3D" id="1.10.10.10">
    <property type="entry name" value="Winged helix-like DNA-binding domain superfamily/Winged helix DNA-binding domain"/>
    <property type="match status" value="1"/>
</dbReference>
<dbReference type="Pfam" id="PF00392">
    <property type="entry name" value="GntR"/>
    <property type="match status" value="1"/>
</dbReference>
<keyword evidence="1" id="KW-0805">Transcription regulation</keyword>
<dbReference type="InterPro" id="IPR036390">
    <property type="entry name" value="WH_DNA-bd_sf"/>
</dbReference>
<dbReference type="PANTHER" id="PTHR38445">
    <property type="entry name" value="HTH-TYPE TRANSCRIPTIONAL REPRESSOR YTRA"/>
    <property type="match status" value="1"/>
</dbReference>
<dbReference type="EMBL" id="RQZG01000001">
    <property type="protein sequence ID" value="RRD07308.1"/>
    <property type="molecule type" value="Genomic_DNA"/>
</dbReference>